<organism evidence="7">
    <name type="scientific">Hymenolepis diminuta</name>
    <name type="common">Rat tapeworm</name>
    <dbReference type="NCBI Taxonomy" id="6216"/>
    <lineage>
        <taxon>Eukaryota</taxon>
        <taxon>Metazoa</taxon>
        <taxon>Spiralia</taxon>
        <taxon>Lophotrochozoa</taxon>
        <taxon>Platyhelminthes</taxon>
        <taxon>Cestoda</taxon>
        <taxon>Eucestoda</taxon>
        <taxon>Cyclophyllidea</taxon>
        <taxon>Hymenolepididae</taxon>
        <taxon>Hymenolepis</taxon>
    </lineage>
</organism>
<dbReference type="Proteomes" id="UP000274504">
    <property type="component" value="Unassembled WGS sequence"/>
</dbReference>
<evidence type="ECO:0000313" key="5">
    <source>
        <dbReference type="Proteomes" id="UP000274504"/>
    </source>
</evidence>
<gene>
    <name evidence="3" type="ORF">HDID_LOCUS875</name>
    <name evidence="4" type="ORF">WMSIL1_LOCUS4691</name>
</gene>
<dbReference type="EMBL" id="CABIJS010000123">
    <property type="protein sequence ID" value="VUZ44425.1"/>
    <property type="molecule type" value="Genomic_DNA"/>
</dbReference>
<dbReference type="EMBL" id="UYSG01000133">
    <property type="protein sequence ID" value="VDL18336.1"/>
    <property type="molecule type" value="Genomic_DNA"/>
</dbReference>
<keyword evidence="2" id="KW-1133">Transmembrane helix</keyword>
<protein>
    <submittedName>
        <fullName evidence="3 7">Uncharacterized protein</fullName>
    </submittedName>
</protein>
<dbReference type="OrthoDB" id="10605034at2759"/>
<keyword evidence="2" id="KW-0472">Membrane</keyword>
<reference evidence="3 5" key="2">
    <citation type="submission" date="2018-11" db="EMBL/GenBank/DDBJ databases">
        <authorList>
            <consortium name="Pathogen Informatics"/>
        </authorList>
    </citation>
    <scope>NUCLEOTIDE SEQUENCE [LARGE SCALE GENOMIC DNA]</scope>
</reference>
<evidence type="ECO:0000313" key="6">
    <source>
        <dbReference type="Proteomes" id="UP000321570"/>
    </source>
</evidence>
<feature type="transmembrane region" description="Helical" evidence="2">
    <location>
        <begin position="56"/>
        <end position="78"/>
    </location>
</feature>
<dbReference type="AlphaFoldDB" id="A0A0R3S9F2"/>
<feature type="region of interest" description="Disordered" evidence="1">
    <location>
        <begin position="134"/>
        <end position="157"/>
    </location>
</feature>
<name>A0A0R3S9F2_HYMDI</name>
<evidence type="ECO:0000313" key="4">
    <source>
        <dbReference type="EMBL" id="VUZ44425.1"/>
    </source>
</evidence>
<evidence type="ECO:0000313" key="3">
    <source>
        <dbReference type="EMBL" id="VDL18336.1"/>
    </source>
</evidence>
<dbReference type="Proteomes" id="UP000321570">
    <property type="component" value="Unassembled WGS sequence"/>
</dbReference>
<reference evidence="7" key="1">
    <citation type="submission" date="2017-02" db="UniProtKB">
        <authorList>
            <consortium name="WormBaseParasite"/>
        </authorList>
    </citation>
    <scope>IDENTIFICATION</scope>
</reference>
<keyword evidence="2" id="KW-0812">Transmembrane</keyword>
<feature type="compositionally biased region" description="Low complexity" evidence="1">
    <location>
        <begin position="143"/>
        <end position="157"/>
    </location>
</feature>
<sequence length="157" mass="17617">MQIDAELTQKSHYRFNECFRNVLSFLIFSGFINVIGLTASIIITVNSFRFKAEVQFTVASFLIILCTLLATVAVYFIYFHVRRIQKIYEAQLISLVQLEASQNIRRAGGEGASQTIVFLDPLMLGGTTNAGITPPPYSSVTDQQQQQHQELQPPAEN</sequence>
<reference evidence="4 6" key="3">
    <citation type="submission" date="2019-07" db="EMBL/GenBank/DDBJ databases">
        <authorList>
            <person name="Jastrzebski P J."/>
            <person name="Paukszto L."/>
            <person name="Jastrzebski P J."/>
        </authorList>
    </citation>
    <scope>NUCLEOTIDE SEQUENCE [LARGE SCALE GENOMIC DNA]</scope>
    <source>
        <strain evidence="4 6">WMS-il1</strain>
    </source>
</reference>
<evidence type="ECO:0000313" key="7">
    <source>
        <dbReference type="WBParaSite" id="HDID_0000087401-mRNA-1"/>
    </source>
</evidence>
<accession>A0A0R3S9F2</accession>
<proteinExistence type="predicted"/>
<feature type="transmembrane region" description="Helical" evidence="2">
    <location>
        <begin position="21"/>
        <end position="44"/>
    </location>
</feature>
<dbReference type="WBParaSite" id="HDID_0000087401-mRNA-1">
    <property type="protein sequence ID" value="HDID_0000087401-mRNA-1"/>
    <property type="gene ID" value="HDID_0000087401"/>
</dbReference>
<evidence type="ECO:0000256" key="2">
    <source>
        <dbReference type="SAM" id="Phobius"/>
    </source>
</evidence>
<keyword evidence="6" id="KW-1185">Reference proteome</keyword>
<evidence type="ECO:0000256" key="1">
    <source>
        <dbReference type="SAM" id="MobiDB-lite"/>
    </source>
</evidence>